<evidence type="ECO:0000256" key="1">
    <source>
        <dbReference type="SAM" id="MobiDB-lite"/>
    </source>
</evidence>
<keyword evidence="2" id="KW-0812">Transmembrane</keyword>
<organism evidence="3 4">
    <name type="scientific">Mycena rosella</name>
    <name type="common">Pink bonnet</name>
    <name type="synonym">Agaricus rosellus</name>
    <dbReference type="NCBI Taxonomy" id="1033263"/>
    <lineage>
        <taxon>Eukaryota</taxon>
        <taxon>Fungi</taxon>
        <taxon>Dikarya</taxon>
        <taxon>Basidiomycota</taxon>
        <taxon>Agaricomycotina</taxon>
        <taxon>Agaricomycetes</taxon>
        <taxon>Agaricomycetidae</taxon>
        <taxon>Agaricales</taxon>
        <taxon>Marasmiineae</taxon>
        <taxon>Mycenaceae</taxon>
        <taxon>Mycena</taxon>
    </lineage>
</organism>
<comment type="caution">
    <text evidence="3">The sequence shown here is derived from an EMBL/GenBank/DDBJ whole genome shotgun (WGS) entry which is preliminary data.</text>
</comment>
<proteinExistence type="predicted"/>
<feature type="compositionally biased region" description="Pro residues" evidence="1">
    <location>
        <begin position="15"/>
        <end position="29"/>
    </location>
</feature>
<sequence length="213" mass="22475">MDARSDPLHHLAGPFVPPSPTPPALPSPPAASDAKGSGGGGGGMNGKSPKPTSSPVPRPEDVSLWLRWAVSPTHALALLALPPLLAVPAQLLLPLLPAALRPARNPLLSFFLLSHPAPPPARAEASAYFPFPRPSASSPTGSTGPQLYIKGPGDLALLAWSVVFFSLLRLLLTHYAFPAFARRWGITKEGKLLRFGEQGYAVCYWAIFGAWGV</sequence>
<feature type="transmembrane region" description="Helical" evidence="2">
    <location>
        <begin position="157"/>
        <end position="177"/>
    </location>
</feature>
<feature type="region of interest" description="Disordered" evidence="1">
    <location>
        <begin position="1"/>
        <end position="58"/>
    </location>
</feature>
<evidence type="ECO:0000256" key="2">
    <source>
        <dbReference type="SAM" id="Phobius"/>
    </source>
</evidence>
<keyword evidence="2" id="KW-1133">Transmembrane helix</keyword>
<dbReference type="Proteomes" id="UP001221757">
    <property type="component" value="Unassembled WGS sequence"/>
</dbReference>
<keyword evidence="4" id="KW-1185">Reference proteome</keyword>
<keyword evidence="2" id="KW-0472">Membrane</keyword>
<protein>
    <submittedName>
        <fullName evidence="3">Uncharacterized protein</fullName>
    </submittedName>
</protein>
<evidence type="ECO:0000313" key="4">
    <source>
        <dbReference type="Proteomes" id="UP001221757"/>
    </source>
</evidence>
<reference evidence="3" key="1">
    <citation type="submission" date="2023-03" db="EMBL/GenBank/DDBJ databases">
        <title>Massive genome expansion in bonnet fungi (Mycena s.s.) driven by repeated elements and novel gene families across ecological guilds.</title>
        <authorList>
            <consortium name="Lawrence Berkeley National Laboratory"/>
            <person name="Harder C.B."/>
            <person name="Miyauchi S."/>
            <person name="Viragh M."/>
            <person name="Kuo A."/>
            <person name="Thoen E."/>
            <person name="Andreopoulos B."/>
            <person name="Lu D."/>
            <person name="Skrede I."/>
            <person name="Drula E."/>
            <person name="Henrissat B."/>
            <person name="Morin E."/>
            <person name="Kohler A."/>
            <person name="Barry K."/>
            <person name="LaButti K."/>
            <person name="Morin E."/>
            <person name="Salamov A."/>
            <person name="Lipzen A."/>
            <person name="Mereny Z."/>
            <person name="Hegedus B."/>
            <person name="Baldrian P."/>
            <person name="Stursova M."/>
            <person name="Weitz H."/>
            <person name="Taylor A."/>
            <person name="Grigoriev I.V."/>
            <person name="Nagy L.G."/>
            <person name="Martin F."/>
            <person name="Kauserud H."/>
        </authorList>
    </citation>
    <scope>NUCLEOTIDE SEQUENCE</scope>
    <source>
        <strain evidence="3">CBHHK067</strain>
    </source>
</reference>
<evidence type="ECO:0000313" key="3">
    <source>
        <dbReference type="EMBL" id="KAJ7601528.1"/>
    </source>
</evidence>
<dbReference type="EMBL" id="JARKIE010001549">
    <property type="protein sequence ID" value="KAJ7601528.1"/>
    <property type="molecule type" value="Genomic_DNA"/>
</dbReference>
<feature type="compositionally biased region" description="Gly residues" evidence="1">
    <location>
        <begin position="36"/>
        <end position="45"/>
    </location>
</feature>
<accession>A0AAD7AWG3</accession>
<dbReference type="AlphaFoldDB" id="A0AAD7AWG3"/>
<gene>
    <name evidence="3" type="ORF">B0H17DRAFT_1155274</name>
</gene>
<feature type="non-terminal residue" evidence="3">
    <location>
        <position position="213"/>
    </location>
</feature>
<name>A0AAD7AWG3_MYCRO</name>